<feature type="domain" description="TRAM" evidence="13">
    <location>
        <begin position="374"/>
        <end position="437"/>
    </location>
</feature>
<evidence type="ECO:0000256" key="9">
    <source>
        <dbReference type="ARBA" id="ARBA00033765"/>
    </source>
</evidence>
<evidence type="ECO:0000313" key="17">
    <source>
        <dbReference type="Proteomes" id="UP000002366"/>
    </source>
</evidence>
<comment type="cofactor">
    <cofactor evidence="1">
        <name>[4Fe-4S] cluster</name>
        <dbReference type="ChEBI" id="CHEBI:49883"/>
    </cofactor>
</comment>
<dbReference type="GO" id="GO:0035597">
    <property type="term" value="F:tRNA-2-methylthio-N(6)-dimethylallyladenosine(37) synthase activity"/>
    <property type="evidence" value="ECO:0007669"/>
    <property type="project" value="UniProtKB-EC"/>
</dbReference>
<dbReference type="SFLD" id="SFLDF00273">
    <property type="entry name" value="(dimethylallyl)adenosine_tRNA"/>
    <property type="match status" value="1"/>
</dbReference>
<evidence type="ECO:0000259" key="14">
    <source>
        <dbReference type="PROSITE" id="PS51449"/>
    </source>
</evidence>
<dbReference type="Proteomes" id="UP000002366">
    <property type="component" value="Chromosome"/>
</dbReference>
<dbReference type="RefSeq" id="WP_013048761.1">
    <property type="nucleotide sequence ID" value="NC_014011.1"/>
</dbReference>
<dbReference type="PROSITE" id="PS51918">
    <property type="entry name" value="RADICAL_SAM"/>
    <property type="match status" value="1"/>
</dbReference>
<evidence type="ECO:0000259" key="15">
    <source>
        <dbReference type="PROSITE" id="PS51918"/>
    </source>
</evidence>
<dbReference type="PANTHER" id="PTHR43020:SF2">
    <property type="entry name" value="MITOCHONDRIAL TRNA METHYLTHIOTRANSFERASE CDK5RAP1"/>
    <property type="match status" value="1"/>
</dbReference>
<dbReference type="HOGENOM" id="CLU_018697_2_0_0"/>
<dbReference type="SUPFAM" id="SSF102114">
    <property type="entry name" value="Radical SAM enzymes"/>
    <property type="match status" value="1"/>
</dbReference>
<accession>D5EG16</accession>
<dbReference type="PROSITE" id="PS01278">
    <property type="entry name" value="MTTASE_RADICAL"/>
    <property type="match status" value="1"/>
</dbReference>
<dbReference type="Pfam" id="PF04055">
    <property type="entry name" value="Radical_SAM"/>
    <property type="match status" value="1"/>
</dbReference>
<evidence type="ECO:0000313" key="16">
    <source>
        <dbReference type="EMBL" id="ADE57498.1"/>
    </source>
</evidence>
<keyword evidence="17" id="KW-1185">Reference proteome</keyword>
<keyword evidence="4" id="KW-0808">Transferase</keyword>
<dbReference type="InterPro" id="IPR020612">
    <property type="entry name" value="Methylthiotransferase_CS"/>
</dbReference>
<keyword evidence="5" id="KW-0949">S-adenosyl-L-methionine</keyword>
<evidence type="ECO:0000256" key="5">
    <source>
        <dbReference type="ARBA" id="ARBA00022691"/>
    </source>
</evidence>
<dbReference type="InterPro" id="IPR023404">
    <property type="entry name" value="rSAM_horseshoe"/>
</dbReference>
<dbReference type="AlphaFoldDB" id="D5EG16"/>
<proteinExistence type="predicted"/>
<dbReference type="InterPro" id="IPR007197">
    <property type="entry name" value="rSAM"/>
</dbReference>
<dbReference type="PROSITE" id="PS51449">
    <property type="entry name" value="MTTASE_N"/>
    <property type="match status" value="1"/>
</dbReference>
<evidence type="ECO:0000256" key="10">
    <source>
        <dbReference type="ARBA" id="ARBA00068570"/>
    </source>
</evidence>
<evidence type="ECO:0000256" key="11">
    <source>
        <dbReference type="ARBA" id="ARBA00080698"/>
    </source>
</evidence>
<dbReference type="Gene3D" id="3.80.30.20">
    <property type="entry name" value="tm_1862 like domain"/>
    <property type="match status" value="1"/>
</dbReference>
<protein>
    <recommendedName>
        <fullName evidence="10">tRNA-2-methylthio-N(6)-dimethylallyladenosine synthase</fullName>
        <ecNumber evidence="9">2.8.4.3</ecNumber>
    </recommendedName>
    <alternativeName>
        <fullName evidence="12">(Dimethylallyl)adenosine tRNA methylthiotransferase MiaB</fullName>
    </alternativeName>
    <alternativeName>
        <fullName evidence="11">tRNA-i(6)A37 methylthiotransferase</fullName>
    </alternativeName>
</protein>
<reference evidence="16 17" key="1">
    <citation type="journal article" date="2010" name="Stand. Genomic Sci.">
        <title>Complete genome sequence of Aminobacterium colombiense type strain (ALA-1).</title>
        <authorList>
            <person name="Chertkov O."/>
            <person name="Sikorski J."/>
            <person name="Brambilla E."/>
            <person name="Lapidus A."/>
            <person name="Copeland A."/>
            <person name="Glavina Del Rio T."/>
            <person name="Nolan M."/>
            <person name="Lucas S."/>
            <person name="Tice H."/>
            <person name="Cheng J.F."/>
            <person name="Han C."/>
            <person name="Detter J.C."/>
            <person name="Bruce D."/>
            <person name="Tapia R."/>
            <person name="Goodwin L."/>
            <person name="Pitluck S."/>
            <person name="Liolios K."/>
            <person name="Ivanova N."/>
            <person name="Mavromatis K."/>
            <person name="Ovchinnikova G."/>
            <person name="Pati A."/>
            <person name="Chen A."/>
            <person name="Palaniappan K."/>
            <person name="Land M."/>
            <person name="Hauser L."/>
            <person name="Chang Y.J."/>
            <person name="Jeffries C.D."/>
            <person name="Spring S."/>
            <person name="Rohde M."/>
            <person name="Goker M."/>
            <person name="Bristow J."/>
            <person name="Eisen J.A."/>
            <person name="Markowitz V."/>
            <person name="Hugenholtz P."/>
            <person name="Kyrpides N.C."/>
            <person name="Klenk H.P."/>
        </authorList>
    </citation>
    <scope>NUCLEOTIDE SEQUENCE [LARGE SCALE GENOMIC DNA]</scope>
    <source>
        <strain evidence="17">DSM 12261 / ALA-1</strain>
    </source>
</reference>
<evidence type="ECO:0000256" key="6">
    <source>
        <dbReference type="ARBA" id="ARBA00022723"/>
    </source>
</evidence>
<dbReference type="CDD" id="cd01335">
    <property type="entry name" value="Radical_SAM"/>
    <property type="match status" value="1"/>
</dbReference>
<dbReference type="SFLD" id="SFLDS00029">
    <property type="entry name" value="Radical_SAM"/>
    <property type="match status" value="1"/>
</dbReference>
<dbReference type="OrthoDB" id="9805215at2"/>
<dbReference type="STRING" id="572547.Amico_1381"/>
<dbReference type="Gene3D" id="3.40.50.12160">
    <property type="entry name" value="Methylthiotransferase, N-terminal domain"/>
    <property type="match status" value="1"/>
</dbReference>
<dbReference type="eggNOG" id="COG0621">
    <property type="taxonomic scope" value="Bacteria"/>
</dbReference>
<evidence type="ECO:0000256" key="8">
    <source>
        <dbReference type="ARBA" id="ARBA00023014"/>
    </source>
</evidence>
<dbReference type="GO" id="GO:0005829">
    <property type="term" value="C:cytosol"/>
    <property type="evidence" value="ECO:0007669"/>
    <property type="project" value="TreeGrafter"/>
</dbReference>
<sequence>MYRFILKVYGCQMNVYDGDKLRTALIRNGWQETSEEEADIVIFNGCSIRAKAEHKVWSELGRYGESWSDKKKPFVAVTGCIAQRLGSAMMTRFPWVRLVGGPRHIGDLPEALERVMAGERVSLLDEDSRAFVDLAVPPIERVNPWKAYVTIAHGCDNFCTYCIVPYVRGRFVSRFPEDILVEIRGLVEDGVKEITLLGQNVNSYGQDFKNGYTFSSLLRDVAAIDGLPLIRFVTSHPKDFTPDIVEVMAHHPKICPSINLPIQSGSDRILKKMNRKYTLAKYRETVSVIRNALPEVGLTSDLIVGFPGETEEDFQASVAALHEFRYDLVHTAAYSPREGTAASTMEDQIDQDVKMKRLNTVNAVQSEIALQINRGLVGKRYKILIDDWAPKGESLVQGRTPGDKVVIMEGTEEFIGRFALVSITSAENWCLHGEVISIID</sequence>
<dbReference type="InterPro" id="IPR038135">
    <property type="entry name" value="Methylthiotransferase_N_sf"/>
</dbReference>
<dbReference type="EC" id="2.8.4.3" evidence="9"/>
<dbReference type="SFLD" id="SFLDG01061">
    <property type="entry name" value="methylthiotransferase"/>
    <property type="match status" value="1"/>
</dbReference>
<dbReference type="InterPro" id="IPR002792">
    <property type="entry name" value="TRAM_dom"/>
</dbReference>
<keyword evidence="7" id="KW-0408">Iron</keyword>
<dbReference type="PANTHER" id="PTHR43020">
    <property type="entry name" value="CDK5 REGULATORY SUBUNIT-ASSOCIATED PROTEIN 1"/>
    <property type="match status" value="1"/>
</dbReference>
<dbReference type="NCBIfam" id="TIGR01574">
    <property type="entry name" value="miaB-methiolase"/>
    <property type="match status" value="1"/>
</dbReference>
<dbReference type="Pfam" id="PF01938">
    <property type="entry name" value="TRAM"/>
    <property type="match status" value="1"/>
</dbReference>
<dbReference type="FunFam" id="3.40.50.12160:FF:000003">
    <property type="entry name" value="CDK5 regulatory subunit-associated protein 1"/>
    <property type="match status" value="1"/>
</dbReference>
<dbReference type="SFLD" id="SFLDG01082">
    <property type="entry name" value="B12-binding_domain_containing"/>
    <property type="match status" value="1"/>
</dbReference>
<keyword evidence="3" id="KW-0004">4Fe-4S</keyword>
<dbReference type="InterPro" id="IPR006638">
    <property type="entry name" value="Elp3/MiaA/NifB-like_rSAM"/>
</dbReference>
<dbReference type="PROSITE" id="PS50926">
    <property type="entry name" value="TRAM"/>
    <property type="match status" value="1"/>
</dbReference>
<dbReference type="InterPro" id="IPR005839">
    <property type="entry name" value="Methylthiotransferase"/>
</dbReference>
<evidence type="ECO:0000256" key="7">
    <source>
        <dbReference type="ARBA" id="ARBA00023004"/>
    </source>
</evidence>
<evidence type="ECO:0000256" key="2">
    <source>
        <dbReference type="ARBA" id="ARBA00003234"/>
    </source>
</evidence>
<feature type="domain" description="Radical SAM core" evidence="15">
    <location>
        <begin position="141"/>
        <end position="371"/>
    </location>
</feature>
<dbReference type="NCBIfam" id="TIGR00089">
    <property type="entry name" value="MiaB/RimO family radical SAM methylthiotransferase"/>
    <property type="match status" value="1"/>
</dbReference>
<dbReference type="EMBL" id="CP001997">
    <property type="protein sequence ID" value="ADE57498.1"/>
    <property type="molecule type" value="Genomic_DNA"/>
</dbReference>
<keyword evidence="8" id="KW-0411">Iron-sulfur</keyword>
<comment type="function">
    <text evidence="2">Catalyzes the methylthiolation of N6-(dimethylallyl)adenosine (i(6)A), leading to the formation of 2-methylthio-N6-(dimethylallyl)adenosine (ms(2)i(6)A) at position 37 in tRNAs that read codons beginning with uridine.</text>
</comment>
<evidence type="ECO:0000256" key="3">
    <source>
        <dbReference type="ARBA" id="ARBA00022485"/>
    </source>
</evidence>
<organism evidence="16 17">
    <name type="scientific">Aminobacterium colombiense (strain DSM 12261 / ALA-1)</name>
    <dbReference type="NCBI Taxonomy" id="572547"/>
    <lineage>
        <taxon>Bacteria</taxon>
        <taxon>Thermotogati</taxon>
        <taxon>Synergistota</taxon>
        <taxon>Synergistia</taxon>
        <taxon>Synergistales</taxon>
        <taxon>Aminobacteriaceae</taxon>
        <taxon>Aminobacterium</taxon>
    </lineage>
</organism>
<evidence type="ECO:0000256" key="1">
    <source>
        <dbReference type="ARBA" id="ARBA00001966"/>
    </source>
</evidence>
<dbReference type="InterPro" id="IPR013848">
    <property type="entry name" value="Methylthiotransferase_N"/>
</dbReference>
<keyword evidence="6" id="KW-0479">Metal-binding</keyword>
<evidence type="ECO:0000256" key="12">
    <source>
        <dbReference type="ARBA" id="ARBA00081141"/>
    </source>
</evidence>
<dbReference type="GO" id="GO:0051539">
    <property type="term" value="F:4 iron, 4 sulfur cluster binding"/>
    <property type="evidence" value="ECO:0007669"/>
    <property type="project" value="UniProtKB-KW"/>
</dbReference>
<dbReference type="InterPro" id="IPR006463">
    <property type="entry name" value="MiaB_methiolase"/>
</dbReference>
<dbReference type="KEGG" id="aco:Amico_1381"/>
<evidence type="ECO:0000256" key="4">
    <source>
        <dbReference type="ARBA" id="ARBA00022679"/>
    </source>
</evidence>
<dbReference type="SMART" id="SM00729">
    <property type="entry name" value="Elp3"/>
    <property type="match status" value="1"/>
</dbReference>
<dbReference type="Pfam" id="PF00919">
    <property type="entry name" value="UPF0004"/>
    <property type="match status" value="1"/>
</dbReference>
<dbReference type="InterPro" id="IPR058240">
    <property type="entry name" value="rSAM_sf"/>
</dbReference>
<dbReference type="FunFam" id="3.80.30.20:FF:000001">
    <property type="entry name" value="tRNA-2-methylthio-N(6)-dimethylallyladenosine synthase 2"/>
    <property type="match status" value="1"/>
</dbReference>
<dbReference type="GO" id="GO:0046872">
    <property type="term" value="F:metal ion binding"/>
    <property type="evidence" value="ECO:0007669"/>
    <property type="project" value="UniProtKB-KW"/>
</dbReference>
<name>D5EG16_AMICL</name>
<feature type="domain" description="MTTase N-terminal" evidence="14">
    <location>
        <begin position="2"/>
        <end position="117"/>
    </location>
</feature>
<evidence type="ECO:0000259" key="13">
    <source>
        <dbReference type="PROSITE" id="PS50926"/>
    </source>
</evidence>
<gene>
    <name evidence="16" type="ordered locus">Amico_1381</name>
</gene>